<dbReference type="Ensembl" id="ENSPFOT00000008872.2">
    <property type="protein sequence ID" value="ENSPFOP00000008860.2"/>
    <property type="gene ID" value="ENSPFOG00000008898.2"/>
</dbReference>
<dbReference type="PANTHER" id="PTHR48190">
    <property type="entry name" value="PROGRAMMED CELL DEATH PROTEIN 7"/>
    <property type="match status" value="1"/>
</dbReference>
<feature type="region of interest" description="Disordered" evidence="2">
    <location>
        <begin position="405"/>
        <end position="426"/>
    </location>
</feature>
<keyword evidence="4" id="KW-1185">Reference proteome</keyword>
<feature type="coiled-coil region" evidence="1">
    <location>
        <begin position="331"/>
        <end position="361"/>
    </location>
</feature>
<reference evidence="4" key="1">
    <citation type="submission" date="2013-10" db="EMBL/GenBank/DDBJ databases">
        <authorList>
            <person name="Schartl M."/>
            <person name="Warren W."/>
        </authorList>
    </citation>
    <scope>NUCLEOTIDE SEQUENCE [LARGE SCALE GENOMIC DNA]</scope>
    <source>
        <strain evidence="4">female</strain>
    </source>
</reference>
<dbReference type="EMBL" id="AYCK01012396">
    <property type="status" value="NOT_ANNOTATED_CDS"/>
    <property type="molecule type" value="Genomic_DNA"/>
</dbReference>
<evidence type="ECO:0000256" key="1">
    <source>
        <dbReference type="SAM" id="Coils"/>
    </source>
</evidence>
<reference evidence="3" key="3">
    <citation type="submission" date="2025-09" db="UniProtKB">
        <authorList>
            <consortium name="Ensembl"/>
        </authorList>
    </citation>
    <scope>IDENTIFICATION</scope>
</reference>
<dbReference type="OrthoDB" id="2289628at2759"/>
<dbReference type="Proteomes" id="UP000028760">
    <property type="component" value="Unassembled WGS sequence"/>
</dbReference>
<dbReference type="AlphaFoldDB" id="A0A087XSV7"/>
<dbReference type="KEGG" id="pfor:103149184"/>
<evidence type="ECO:0000256" key="2">
    <source>
        <dbReference type="SAM" id="MobiDB-lite"/>
    </source>
</evidence>
<proteinExistence type="predicted"/>
<evidence type="ECO:0000313" key="3">
    <source>
        <dbReference type="Ensembl" id="ENSPFOP00000008860.2"/>
    </source>
</evidence>
<dbReference type="eggNOG" id="ENOG502QQNP">
    <property type="taxonomic scope" value="Eukaryota"/>
</dbReference>
<name>A0A087XSV7_POEFO</name>
<dbReference type="CTD" id="10081"/>
<feature type="region of interest" description="Disordered" evidence="2">
    <location>
        <begin position="22"/>
        <end position="54"/>
    </location>
</feature>
<dbReference type="PANTHER" id="PTHR48190:SF2">
    <property type="entry name" value="PROGRAMMED CELL DEATH PROTEIN 7"/>
    <property type="match status" value="1"/>
</dbReference>
<dbReference type="RefSeq" id="XP_007568274.1">
    <property type="nucleotide sequence ID" value="XM_007568212.2"/>
</dbReference>
<feature type="compositionally biased region" description="Basic and acidic residues" evidence="2">
    <location>
        <begin position="408"/>
        <end position="426"/>
    </location>
</feature>
<dbReference type="Pfam" id="PF16021">
    <property type="entry name" value="PDCD7"/>
    <property type="match status" value="1"/>
</dbReference>
<feature type="region of interest" description="Disordered" evidence="2">
    <location>
        <begin position="486"/>
        <end position="514"/>
    </location>
</feature>
<dbReference type="STRING" id="48698.ENSPFOP00000008860"/>
<reference evidence="3" key="2">
    <citation type="submission" date="2025-08" db="UniProtKB">
        <authorList>
            <consortium name="Ensembl"/>
        </authorList>
    </citation>
    <scope>IDENTIFICATION</scope>
</reference>
<accession>A0A087XSV7</accession>
<dbReference type="OMA" id="EWDMFVV"/>
<protein>
    <submittedName>
        <fullName evidence="3">Programmed cell death 7</fullName>
    </submittedName>
</protein>
<keyword evidence="1" id="KW-0175">Coiled coil</keyword>
<organism evidence="3 4">
    <name type="scientific">Poecilia formosa</name>
    <name type="common">Amazon molly</name>
    <name type="synonym">Limia formosa</name>
    <dbReference type="NCBI Taxonomy" id="48698"/>
    <lineage>
        <taxon>Eukaryota</taxon>
        <taxon>Metazoa</taxon>
        <taxon>Chordata</taxon>
        <taxon>Craniata</taxon>
        <taxon>Vertebrata</taxon>
        <taxon>Euteleostomi</taxon>
        <taxon>Actinopterygii</taxon>
        <taxon>Neopterygii</taxon>
        <taxon>Teleostei</taxon>
        <taxon>Neoteleostei</taxon>
        <taxon>Acanthomorphata</taxon>
        <taxon>Ovalentaria</taxon>
        <taxon>Atherinomorphae</taxon>
        <taxon>Cyprinodontiformes</taxon>
        <taxon>Poeciliidae</taxon>
        <taxon>Poeciliinae</taxon>
        <taxon>Poecilia</taxon>
    </lineage>
</organism>
<sequence>MDGSYQRGQADAPHLHHVFEGGIQQPASEQPNHTAPPWIPPTANFPAPPSGGAGFGTSQCPLPYGFDPSVPPPNFVCPPPGHFPGMAPPAPGNTLRSPAVPTFQAAFQQLGAAPFRADCGLRQREDYRDGGLPYRGSSGPPQPHPLQRESSWETAAHPEDEEELQRWQDRQWLTRFLQSRGGPPDNPQEQRSDLGSVPVFKEALYGAARLLSRLKELCLSLQHNLHSDSDWSESYQMALHIKREVQAKVQKLTDSQNLDLLKVKVARIAERRARGLRAKKDRQVEQVLAEELSTEKEASIDKWRMRQIQKVEEKKKEQELKLSADAVLCEVRRKQADVKRMQDIMRSLEKLRQLRKEAASRKGIGTELQCDEAFSGQLEQLRGVMKRRTELYSAEEKALMVMLEGEQQEERRREQERQIRKERQRQLERKRRVDSMLFGDEPPADSILQPFTDYYSQAEHSLQALIHIRRDWDVFLAAADHPDGSGVPQGWVLPDSPSDQNWASALQAADPDGL</sequence>
<dbReference type="InterPro" id="IPR031974">
    <property type="entry name" value="PDCD7"/>
</dbReference>
<dbReference type="GeneID" id="103149184"/>
<evidence type="ECO:0000313" key="4">
    <source>
        <dbReference type="Proteomes" id="UP000028760"/>
    </source>
</evidence>
<dbReference type="GeneTree" id="ENSGT00390000017392"/>
<feature type="region of interest" description="Disordered" evidence="2">
    <location>
        <begin position="126"/>
        <end position="165"/>
    </location>
</feature>
<dbReference type="GO" id="GO:0005689">
    <property type="term" value="C:U12-type spliceosomal complex"/>
    <property type="evidence" value="ECO:0007669"/>
    <property type="project" value="TreeGrafter"/>
</dbReference>
<dbReference type="InterPro" id="IPR052831">
    <property type="entry name" value="Apoptosis_promoter"/>
</dbReference>